<proteinExistence type="predicted"/>
<dbReference type="RefSeq" id="WP_121067788.1">
    <property type="nucleotide sequence ID" value="NZ_RBIQ01000008.1"/>
</dbReference>
<name>A0A495E9C3_9FLAO</name>
<dbReference type="OrthoDB" id="789771at2"/>
<organism evidence="1 2">
    <name type="scientific">Maribacter vaceletii</name>
    <dbReference type="NCBI Taxonomy" id="1206816"/>
    <lineage>
        <taxon>Bacteria</taxon>
        <taxon>Pseudomonadati</taxon>
        <taxon>Bacteroidota</taxon>
        <taxon>Flavobacteriia</taxon>
        <taxon>Flavobacteriales</taxon>
        <taxon>Flavobacteriaceae</taxon>
        <taxon>Maribacter</taxon>
    </lineage>
</organism>
<dbReference type="Gene3D" id="2.60.40.10">
    <property type="entry name" value="Immunoglobulins"/>
    <property type="match status" value="1"/>
</dbReference>
<comment type="caution">
    <text evidence="1">The sequence shown here is derived from an EMBL/GenBank/DDBJ whole genome shotgun (WGS) entry which is preliminary data.</text>
</comment>
<dbReference type="Proteomes" id="UP000269412">
    <property type="component" value="Unassembled WGS sequence"/>
</dbReference>
<dbReference type="InterPro" id="IPR013783">
    <property type="entry name" value="Ig-like_fold"/>
</dbReference>
<sequence>MKKSLNIYIALFISILSINCGGSKDDDSEPKPTPKIPEASTLVFPLKNEICTTGEFISDTESEVEFEWNTSKNTNSYELILKDLNTNNETKNASNTTKLKIRLKQNTPYSWKIISKSNETTETAISEEWQLYNASEGVKNYAPFPANLILPDNESTIPNTGTNLEWQGLDVDGLDDIEMYTIFLETENPPTTILNTTNALEMATGSLTTGTYYWSVSTKDKSGNTTTSQINSFIVN</sequence>
<keyword evidence="2" id="KW-1185">Reference proteome</keyword>
<evidence type="ECO:0000313" key="2">
    <source>
        <dbReference type="Proteomes" id="UP000269412"/>
    </source>
</evidence>
<accession>A0A495E9C3</accession>
<evidence type="ECO:0008006" key="3">
    <source>
        <dbReference type="Google" id="ProtNLM"/>
    </source>
</evidence>
<protein>
    <recommendedName>
        <fullName evidence="3">Fibronectin type-III domain-containing protein</fullName>
    </recommendedName>
</protein>
<dbReference type="AlphaFoldDB" id="A0A495E9C3"/>
<evidence type="ECO:0000313" key="1">
    <source>
        <dbReference type="EMBL" id="RKR13505.1"/>
    </source>
</evidence>
<gene>
    <name evidence="1" type="ORF">CLV91_2226</name>
</gene>
<reference evidence="1 2" key="1">
    <citation type="submission" date="2018-10" db="EMBL/GenBank/DDBJ databases">
        <title>Genomic Encyclopedia of Archaeal and Bacterial Type Strains, Phase II (KMG-II): from individual species to whole genera.</title>
        <authorList>
            <person name="Goeker M."/>
        </authorList>
    </citation>
    <scope>NUCLEOTIDE SEQUENCE [LARGE SCALE GENOMIC DNA]</scope>
    <source>
        <strain evidence="1 2">DSM 25230</strain>
    </source>
</reference>
<dbReference type="EMBL" id="RBIQ01000008">
    <property type="protein sequence ID" value="RKR13505.1"/>
    <property type="molecule type" value="Genomic_DNA"/>
</dbReference>